<evidence type="ECO:0000313" key="4">
    <source>
        <dbReference type="Proteomes" id="UP001497525"/>
    </source>
</evidence>
<feature type="region of interest" description="Disordered" evidence="2">
    <location>
        <begin position="300"/>
        <end position="325"/>
    </location>
</feature>
<dbReference type="PANTHER" id="PTHR13738:SF1">
    <property type="entry name" value="TROPONIN I"/>
    <property type="match status" value="1"/>
</dbReference>
<reference evidence="3" key="1">
    <citation type="submission" date="2024-06" db="EMBL/GenBank/DDBJ databases">
        <authorList>
            <person name="Liu X."/>
            <person name="Lenzi L."/>
            <person name="Haldenby T S."/>
            <person name="Uol C."/>
        </authorList>
    </citation>
    <scope>NUCLEOTIDE SEQUENCE</scope>
</reference>
<evidence type="ECO:0000256" key="2">
    <source>
        <dbReference type="SAM" id="MobiDB-lite"/>
    </source>
</evidence>
<dbReference type="AlphaFoldDB" id="A0AAV2TK73"/>
<dbReference type="GO" id="GO:0006936">
    <property type="term" value="P:muscle contraction"/>
    <property type="evidence" value="ECO:0007669"/>
    <property type="project" value="TreeGrafter"/>
</dbReference>
<gene>
    <name evidence="3" type="ORF">CDAUBV1_LOCUS11420</name>
</gene>
<dbReference type="EMBL" id="CAXLJL010000378">
    <property type="protein sequence ID" value="CAL5137155.1"/>
    <property type="molecule type" value="Genomic_DNA"/>
</dbReference>
<comment type="caution">
    <text evidence="3">The sequence shown here is derived from an EMBL/GenBank/DDBJ whole genome shotgun (WGS) entry which is preliminary data.</text>
</comment>
<proteinExistence type="inferred from homology"/>
<dbReference type="Proteomes" id="UP001497525">
    <property type="component" value="Unassembled WGS sequence"/>
</dbReference>
<dbReference type="Pfam" id="PF00992">
    <property type="entry name" value="Troponin"/>
    <property type="match status" value="1"/>
</dbReference>
<organism evidence="3 4">
    <name type="scientific">Calicophoron daubneyi</name>
    <name type="common">Rumen fluke</name>
    <name type="synonym">Paramphistomum daubneyi</name>
    <dbReference type="NCBI Taxonomy" id="300641"/>
    <lineage>
        <taxon>Eukaryota</taxon>
        <taxon>Metazoa</taxon>
        <taxon>Spiralia</taxon>
        <taxon>Lophotrochozoa</taxon>
        <taxon>Platyhelminthes</taxon>
        <taxon>Trematoda</taxon>
        <taxon>Digenea</taxon>
        <taxon>Plagiorchiida</taxon>
        <taxon>Pronocephalata</taxon>
        <taxon>Paramphistomoidea</taxon>
        <taxon>Paramphistomidae</taxon>
        <taxon>Calicophoron</taxon>
    </lineage>
</organism>
<dbReference type="InterPro" id="IPR001978">
    <property type="entry name" value="Troponin"/>
</dbReference>
<comment type="similarity">
    <text evidence="1">Belongs to the troponin I family.</text>
</comment>
<feature type="compositionally biased region" description="Basic and acidic residues" evidence="2">
    <location>
        <begin position="309"/>
        <end position="325"/>
    </location>
</feature>
<feature type="compositionally biased region" description="Acidic residues" evidence="2">
    <location>
        <begin position="37"/>
        <end position="51"/>
    </location>
</feature>
<evidence type="ECO:0000256" key="1">
    <source>
        <dbReference type="ARBA" id="ARBA00009930"/>
    </source>
</evidence>
<dbReference type="SUPFAM" id="SSF90250">
    <property type="entry name" value="Troponin coil-coiled subunits"/>
    <property type="match status" value="1"/>
</dbReference>
<dbReference type="Gene3D" id="1.20.5.350">
    <property type="match status" value="1"/>
</dbReference>
<protein>
    <recommendedName>
        <fullName evidence="5">Troponin I</fullName>
    </recommendedName>
</protein>
<feature type="region of interest" description="Disordered" evidence="2">
    <location>
        <begin position="117"/>
        <end position="151"/>
    </location>
</feature>
<sequence>MPVPNIMVLSDDEDEEQTAPKFPPKPLISLSKLVSGEDNESDETGSEDDDVMTAEEELAALRYTTRGVEPVRRMSSLDMYLAQPKETSESFVLSRRKSVKEELEVVEKLNAVDIAEQEEKARREKAEREREAVKQARQEKKETKKVAGTETKRRSYVKRGFGGLSREKRKKLKELIMQKAKAELKAERTKELQKREEYLRSVVPPLNLDDLNETQLKDLIQSWHAHARELENQKLDMEEKVRKQDHEIAELTMKLTDTRGKYTMPILRKVTKKENVLARLERIRTMNAMHVTNPAVSLKTILKPVSNPGEHEDTQKDGEESVRAE</sequence>
<dbReference type="InterPro" id="IPR050875">
    <property type="entry name" value="Troponin_I"/>
</dbReference>
<accession>A0AAV2TK73</accession>
<dbReference type="InterPro" id="IPR038077">
    <property type="entry name" value="Troponin_sf"/>
</dbReference>
<evidence type="ECO:0000313" key="3">
    <source>
        <dbReference type="EMBL" id="CAL5137155.1"/>
    </source>
</evidence>
<name>A0AAV2TK73_CALDB</name>
<feature type="region of interest" description="Disordered" evidence="2">
    <location>
        <begin position="1"/>
        <end position="51"/>
    </location>
</feature>
<dbReference type="PANTHER" id="PTHR13738">
    <property type="entry name" value="TROPONIN I"/>
    <property type="match status" value="1"/>
</dbReference>
<evidence type="ECO:0008006" key="5">
    <source>
        <dbReference type="Google" id="ProtNLM"/>
    </source>
</evidence>
<dbReference type="GO" id="GO:0005861">
    <property type="term" value="C:troponin complex"/>
    <property type="evidence" value="ECO:0007669"/>
    <property type="project" value="InterPro"/>
</dbReference>